<accession>A0A5C3LRZ1</accession>
<keyword evidence="4" id="KW-1185">Reference proteome</keyword>
<dbReference type="AlphaFoldDB" id="A0A5C3LRZ1"/>
<proteinExistence type="predicted"/>
<evidence type="ECO:0000259" key="2">
    <source>
        <dbReference type="Pfam" id="PF20151"/>
    </source>
</evidence>
<reference evidence="3 4" key="1">
    <citation type="journal article" date="2019" name="Nat. Ecol. Evol.">
        <title>Megaphylogeny resolves global patterns of mushroom evolution.</title>
        <authorList>
            <person name="Varga T."/>
            <person name="Krizsan K."/>
            <person name="Foldi C."/>
            <person name="Dima B."/>
            <person name="Sanchez-Garcia M."/>
            <person name="Sanchez-Ramirez S."/>
            <person name="Szollosi G.J."/>
            <person name="Szarkandi J.G."/>
            <person name="Papp V."/>
            <person name="Albert L."/>
            <person name="Andreopoulos W."/>
            <person name="Angelini C."/>
            <person name="Antonin V."/>
            <person name="Barry K.W."/>
            <person name="Bougher N.L."/>
            <person name="Buchanan P."/>
            <person name="Buyck B."/>
            <person name="Bense V."/>
            <person name="Catcheside P."/>
            <person name="Chovatia M."/>
            <person name="Cooper J."/>
            <person name="Damon W."/>
            <person name="Desjardin D."/>
            <person name="Finy P."/>
            <person name="Geml J."/>
            <person name="Haridas S."/>
            <person name="Hughes K."/>
            <person name="Justo A."/>
            <person name="Karasinski D."/>
            <person name="Kautmanova I."/>
            <person name="Kiss B."/>
            <person name="Kocsube S."/>
            <person name="Kotiranta H."/>
            <person name="LaButti K.M."/>
            <person name="Lechner B.E."/>
            <person name="Liimatainen K."/>
            <person name="Lipzen A."/>
            <person name="Lukacs Z."/>
            <person name="Mihaltcheva S."/>
            <person name="Morgado L.N."/>
            <person name="Niskanen T."/>
            <person name="Noordeloos M.E."/>
            <person name="Ohm R.A."/>
            <person name="Ortiz-Santana B."/>
            <person name="Ovrebo C."/>
            <person name="Racz N."/>
            <person name="Riley R."/>
            <person name="Savchenko A."/>
            <person name="Shiryaev A."/>
            <person name="Soop K."/>
            <person name="Spirin V."/>
            <person name="Szebenyi C."/>
            <person name="Tomsovsky M."/>
            <person name="Tulloss R.E."/>
            <person name="Uehling J."/>
            <person name="Grigoriev I.V."/>
            <person name="Vagvolgyi C."/>
            <person name="Papp T."/>
            <person name="Martin F.M."/>
            <person name="Miettinen O."/>
            <person name="Hibbett D.S."/>
            <person name="Nagy L.G."/>
        </authorList>
    </citation>
    <scope>NUCLEOTIDE SEQUENCE [LARGE SCALE GENOMIC DNA]</scope>
    <source>
        <strain evidence="3 4">CBS 166.37</strain>
    </source>
</reference>
<dbReference type="OrthoDB" id="3242409at2759"/>
<dbReference type="EMBL" id="ML213620">
    <property type="protein sequence ID" value="TFK35542.1"/>
    <property type="molecule type" value="Genomic_DNA"/>
</dbReference>
<dbReference type="Pfam" id="PF20151">
    <property type="entry name" value="DUF6533"/>
    <property type="match status" value="1"/>
</dbReference>
<name>A0A5C3LRZ1_9AGAR</name>
<sequence length="279" mass="31953">MAQRAAPTFVSLCIQHSSLALVYYDYTLTFASEVKYVWQRKIKFMTILYVFCRYSLVANVIYAVAITSPLDKLRYYENYAEEEIAVMQHIGSPRCSVSYVESRTYAVFGGSKLVLLIFGLAGTLVTVLATTTRLRNALSISTVGYQVLCAIFTTFRSIQALIANGDWRTQKHSLMFFIFQQGILYFIFATTFATASLILDYRTYIGSPRLMTARFVLHVRQWEEKHLNTSNYSDPQHSPVWFNNRQDENIFIRAATPEMPDLGEDPVERATRTSRVSII</sequence>
<keyword evidence="1" id="KW-0812">Transmembrane</keyword>
<gene>
    <name evidence="3" type="ORF">BDQ12DRAFT_668417</name>
</gene>
<feature type="transmembrane region" description="Helical" evidence="1">
    <location>
        <begin position="113"/>
        <end position="131"/>
    </location>
</feature>
<evidence type="ECO:0000313" key="3">
    <source>
        <dbReference type="EMBL" id="TFK35542.1"/>
    </source>
</evidence>
<feature type="transmembrane region" description="Helical" evidence="1">
    <location>
        <begin position="174"/>
        <end position="199"/>
    </location>
</feature>
<feature type="transmembrane region" description="Helical" evidence="1">
    <location>
        <begin position="44"/>
        <end position="65"/>
    </location>
</feature>
<keyword evidence="1" id="KW-1133">Transmembrane helix</keyword>
<feature type="domain" description="DUF6533" evidence="2">
    <location>
        <begin position="14"/>
        <end position="55"/>
    </location>
</feature>
<evidence type="ECO:0000256" key="1">
    <source>
        <dbReference type="SAM" id="Phobius"/>
    </source>
</evidence>
<keyword evidence="1" id="KW-0472">Membrane</keyword>
<organism evidence="3 4">
    <name type="scientific">Crucibulum laeve</name>
    <dbReference type="NCBI Taxonomy" id="68775"/>
    <lineage>
        <taxon>Eukaryota</taxon>
        <taxon>Fungi</taxon>
        <taxon>Dikarya</taxon>
        <taxon>Basidiomycota</taxon>
        <taxon>Agaricomycotina</taxon>
        <taxon>Agaricomycetes</taxon>
        <taxon>Agaricomycetidae</taxon>
        <taxon>Agaricales</taxon>
        <taxon>Agaricineae</taxon>
        <taxon>Nidulariaceae</taxon>
        <taxon>Crucibulum</taxon>
    </lineage>
</organism>
<feature type="transmembrane region" description="Helical" evidence="1">
    <location>
        <begin position="143"/>
        <end position="162"/>
    </location>
</feature>
<dbReference type="Proteomes" id="UP000308652">
    <property type="component" value="Unassembled WGS sequence"/>
</dbReference>
<evidence type="ECO:0000313" key="4">
    <source>
        <dbReference type="Proteomes" id="UP000308652"/>
    </source>
</evidence>
<dbReference type="InterPro" id="IPR045340">
    <property type="entry name" value="DUF6533"/>
</dbReference>
<protein>
    <recommendedName>
        <fullName evidence="2">DUF6533 domain-containing protein</fullName>
    </recommendedName>
</protein>